<dbReference type="PANTHER" id="PTHR43346:SF1">
    <property type="entry name" value="QUERCETIN 2,3-DIOXYGENASE-RELATED"/>
    <property type="match status" value="1"/>
</dbReference>
<dbReference type="AlphaFoldDB" id="A0A1M7Q2C5"/>
<dbReference type="InterPro" id="IPR011051">
    <property type="entry name" value="RmlC_Cupin_sf"/>
</dbReference>
<dbReference type="STRING" id="1027249.SAMN05216179_2767"/>
<dbReference type="GO" id="GO:0016853">
    <property type="term" value="F:isomerase activity"/>
    <property type="evidence" value="ECO:0007669"/>
    <property type="project" value="UniProtKB-KW"/>
</dbReference>
<dbReference type="PANTHER" id="PTHR43346">
    <property type="entry name" value="LIGAND BINDING DOMAIN PROTEIN, PUTATIVE (AFU_ORTHOLOGUE AFUA_6G14370)-RELATED"/>
    <property type="match status" value="1"/>
</dbReference>
<proteinExistence type="predicted"/>
<dbReference type="CDD" id="cd02223">
    <property type="entry name" value="cupin_Bh2720-like"/>
    <property type="match status" value="1"/>
</dbReference>
<dbReference type="SUPFAM" id="SSF51182">
    <property type="entry name" value="RmlC-like cupins"/>
    <property type="match status" value="1"/>
</dbReference>
<dbReference type="OrthoDB" id="3231985at2"/>
<protein>
    <submittedName>
        <fullName evidence="3">Mannose-6-phosphate isomerase, cupin superfamily</fullName>
    </submittedName>
</protein>
<accession>A0A1M7Q2C5</accession>
<dbReference type="Gene3D" id="2.60.120.10">
    <property type="entry name" value="Jelly Rolls"/>
    <property type="match status" value="1"/>
</dbReference>
<organism evidence="3 4">
    <name type="scientific">Gracilibacillus kekensis</name>
    <dbReference type="NCBI Taxonomy" id="1027249"/>
    <lineage>
        <taxon>Bacteria</taxon>
        <taxon>Bacillati</taxon>
        <taxon>Bacillota</taxon>
        <taxon>Bacilli</taxon>
        <taxon>Bacillales</taxon>
        <taxon>Bacillaceae</taxon>
        <taxon>Gracilibacillus</taxon>
    </lineage>
</organism>
<dbReference type="InterPro" id="IPR013096">
    <property type="entry name" value="Cupin_2"/>
</dbReference>
<dbReference type="InterPro" id="IPR052538">
    <property type="entry name" value="Flavonoid_dioxygenase-like"/>
</dbReference>
<gene>
    <name evidence="3" type="ORF">SAMN05216179_2767</name>
</gene>
<name>A0A1M7Q2C5_9BACI</name>
<evidence type="ECO:0000259" key="2">
    <source>
        <dbReference type="Pfam" id="PF07883"/>
    </source>
</evidence>
<evidence type="ECO:0000256" key="1">
    <source>
        <dbReference type="SAM" id="MobiDB-lite"/>
    </source>
</evidence>
<feature type="compositionally biased region" description="Basic and acidic residues" evidence="1">
    <location>
        <begin position="39"/>
        <end position="49"/>
    </location>
</feature>
<dbReference type="RefSeq" id="WP_073202453.1">
    <property type="nucleotide sequence ID" value="NZ_FRCZ01000005.1"/>
</dbReference>
<feature type="region of interest" description="Disordered" evidence="1">
    <location>
        <begin position="34"/>
        <end position="58"/>
    </location>
</feature>
<dbReference type="EMBL" id="FRCZ01000005">
    <property type="protein sequence ID" value="SHN24414.1"/>
    <property type="molecule type" value="Genomic_DNA"/>
</dbReference>
<sequence>MYYVPDTDAWQYQQPSYANTPTHYQGRQPVYDAVPNEGGHSKEFNDFRRSNGSGNISSRDYGPNPFVIDINEATKDNNTFRTALWTGEHLQLTLMSINVGEDIGLEMHPNLDQFLRIEQGQGMVRMGKNKNNLNFVKNVEDDSVIIIPAGMWHNLTNSGNTPLKLYSIYAPPNHPFGTVHVTKEDAMAAEEGISNGNVFGKTPDEWVQYTEFLVNEGLEDVKRGINATHILQEFILMGVLVGKGYSPERAYETVEEWERTGESQLLQQSKNM</sequence>
<keyword evidence="3" id="KW-0413">Isomerase</keyword>
<reference evidence="3 4" key="1">
    <citation type="submission" date="2016-11" db="EMBL/GenBank/DDBJ databases">
        <authorList>
            <person name="Jaros S."/>
            <person name="Januszkiewicz K."/>
            <person name="Wedrychowicz H."/>
        </authorList>
    </citation>
    <scope>NUCLEOTIDE SEQUENCE [LARGE SCALE GENOMIC DNA]</scope>
    <source>
        <strain evidence="3 4">CGMCC 1.10681</strain>
    </source>
</reference>
<dbReference type="Pfam" id="PF07883">
    <property type="entry name" value="Cupin_2"/>
    <property type="match status" value="1"/>
</dbReference>
<feature type="domain" description="Cupin type-2" evidence="2">
    <location>
        <begin position="94"/>
        <end position="169"/>
    </location>
</feature>
<evidence type="ECO:0000313" key="3">
    <source>
        <dbReference type="EMBL" id="SHN24414.1"/>
    </source>
</evidence>
<dbReference type="InterPro" id="IPR014710">
    <property type="entry name" value="RmlC-like_jellyroll"/>
</dbReference>
<dbReference type="Proteomes" id="UP000184184">
    <property type="component" value="Unassembled WGS sequence"/>
</dbReference>
<evidence type="ECO:0000313" key="4">
    <source>
        <dbReference type="Proteomes" id="UP000184184"/>
    </source>
</evidence>
<keyword evidence="4" id="KW-1185">Reference proteome</keyword>